<organism evidence="1 2">
    <name type="scientific">Effrenium voratum</name>
    <dbReference type="NCBI Taxonomy" id="2562239"/>
    <lineage>
        <taxon>Eukaryota</taxon>
        <taxon>Sar</taxon>
        <taxon>Alveolata</taxon>
        <taxon>Dinophyceae</taxon>
        <taxon>Suessiales</taxon>
        <taxon>Symbiodiniaceae</taxon>
        <taxon>Effrenium</taxon>
    </lineage>
</organism>
<protein>
    <submittedName>
        <fullName evidence="1">Uncharacterized protein</fullName>
    </submittedName>
</protein>
<sequence length="159" mass="18040">MAEVWSTASLSDAWDVVAQLGSEKADFVGRGADIDLFRYELERMDASVQGTQRTVDRVVGELGRVQDVGDSLRADTEKRLCQQNKMLNVFKTDLEVKLVSLENRYNKLSDDVWGEETGLAKVMHDLSRTNETHPVEQRFKRPAAKQVEVGRDHRMTSEV</sequence>
<keyword evidence="2" id="KW-1185">Reference proteome</keyword>
<gene>
    <name evidence="1" type="ORF">EVOR1521_LOCUS11413</name>
</gene>
<dbReference type="Proteomes" id="UP001178507">
    <property type="component" value="Unassembled WGS sequence"/>
</dbReference>
<evidence type="ECO:0000313" key="1">
    <source>
        <dbReference type="EMBL" id="CAJ1384567.1"/>
    </source>
</evidence>
<accession>A0AA36IBC2</accession>
<reference evidence="1" key="1">
    <citation type="submission" date="2023-08" db="EMBL/GenBank/DDBJ databases">
        <authorList>
            <person name="Chen Y."/>
            <person name="Shah S."/>
            <person name="Dougan E. K."/>
            <person name="Thang M."/>
            <person name="Chan C."/>
        </authorList>
    </citation>
    <scope>NUCLEOTIDE SEQUENCE</scope>
</reference>
<proteinExistence type="predicted"/>
<comment type="caution">
    <text evidence="1">The sequence shown here is derived from an EMBL/GenBank/DDBJ whole genome shotgun (WGS) entry which is preliminary data.</text>
</comment>
<name>A0AA36IBC2_9DINO</name>
<dbReference type="AlphaFoldDB" id="A0AA36IBC2"/>
<dbReference type="EMBL" id="CAUJNA010001125">
    <property type="protein sequence ID" value="CAJ1384567.1"/>
    <property type="molecule type" value="Genomic_DNA"/>
</dbReference>
<evidence type="ECO:0000313" key="2">
    <source>
        <dbReference type="Proteomes" id="UP001178507"/>
    </source>
</evidence>